<dbReference type="GO" id="GO:0070967">
    <property type="term" value="F:coenzyme F420 binding"/>
    <property type="evidence" value="ECO:0007669"/>
    <property type="project" value="TreeGrafter"/>
</dbReference>
<dbReference type="PANTHER" id="PTHR35176:SF1">
    <property type="entry name" value="F420H(2)-DEPENDENT BILIVERDIN REDUCTASE"/>
    <property type="match status" value="1"/>
</dbReference>
<evidence type="ECO:0000256" key="1">
    <source>
        <dbReference type="ARBA" id="ARBA00023002"/>
    </source>
</evidence>
<proteinExistence type="predicted"/>
<organism evidence="3 4">
    <name type="scientific">Williamsia herbipolensis</name>
    <dbReference type="NCBI Taxonomy" id="1603258"/>
    <lineage>
        <taxon>Bacteria</taxon>
        <taxon>Bacillati</taxon>
        <taxon>Actinomycetota</taxon>
        <taxon>Actinomycetes</taxon>
        <taxon>Mycobacteriales</taxon>
        <taxon>Nocardiaceae</taxon>
        <taxon>Williamsia</taxon>
    </lineage>
</organism>
<dbReference type="AlphaFoldDB" id="A0AAU4K3X9"/>
<accession>A0AAU4K3X9</accession>
<gene>
    <name evidence="3" type="ORF">OG579_02475</name>
</gene>
<evidence type="ECO:0000259" key="2">
    <source>
        <dbReference type="Pfam" id="PF01243"/>
    </source>
</evidence>
<dbReference type="NCBIfam" id="TIGR03618">
    <property type="entry name" value="Rv1155_F420"/>
    <property type="match status" value="1"/>
</dbReference>
<dbReference type="SUPFAM" id="SSF50475">
    <property type="entry name" value="FMN-binding split barrel"/>
    <property type="match status" value="1"/>
</dbReference>
<sequence>MPRTAADLSPAALEFLTDRHLASLTTLRADNTPHSVAVGVTYEPERSLARVITFEGSQKVRNVDRGGYAAVTHVDGPRWLTLEGPARISRDADDIAEAVRRYALRYRQPKVNPRRVVIEIEVTRVLGSQSLFAEDPTA</sequence>
<keyword evidence="4" id="KW-1185">Reference proteome</keyword>
<feature type="domain" description="Pyridoxamine 5'-phosphate oxidase N-terminal" evidence="2">
    <location>
        <begin position="9"/>
        <end position="126"/>
    </location>
</feature>
<dbReference type="InterPro" id="IPR019920">
    <property type="entry name" value="F420-binding_dom_put"/>
</dbReference>
<dbReference type="InterPro" id="IPR052019">
    <property type="entry name" value="F420H2_bilvrd_red/Heme_oxyg"/>
</dbReference>
<dbReference type="GO" id="GO:0016627">
    <property type="term" value="F:oxidoreductase activity, acting on the CH-CH group of donors"/>
    <property type="evidence" value="ECO:0007669"/>
    <property type="project" value="TreeGrafter"/>
</dbReference>
<dbReference type="InterPro" id="IPR012349">
    <property type="entry name" value="Split_barrel_FMN-bd"/>
</dbReference>
<dbReference type="Gene3D" id="2.30.110.10">
    <property type="entry name" value="Electron Transport, Fmn-binding Protein, Chain A"/>
    <property type="match status" value="1"/>
</dbReference>
<dbReference type="Pfam" id="PF01243">
    <property type="entry name" value="PNPOx_N"/>
    <property type="match status" value="1"/>
</dbReference>
<dbReference type="RefSeq" id="WP_045822796.1">
    <property type="nucleotide sequence ID" value="NZ_CP108021.1"/>
</dbReference>
<evidence type="ECO:0000313" key="4">
    <source>
        <dbReference type="Proteomes" id="UP001432128"/>
    </source>
</evidence>
<dbReference type="InterPro" id="IPR011576">
    <property type="entry name" value="Pyridox_Oxase_N"/>
</dbReference>
<reference evidence="3 4" key="1">
    <citation type="submission" date="2022-10" db="EMBL/GenBank/DDBJ databases">
        <title>The complete genomes of actinobacterial strains from the NBC collection.</title>
        <authorList>
            <person name="Joergensen T.S."/>
            <person name="Alvarez Arevalo M."/>
            <person name="Sterndorff E.B."/>
            <person name="Faurdal D."/>
            <person name="Vuksanovic O."/>
            <person name="Mourched A.-S."/>
            <person name="Charusanti P."/>
            <person name="Shaw S."/>
            <person name="Blin K."/>
            <person name="Weber T."/>
        </authorList>
    </citation>
    <scope>NUCLEOTIDE SEQUENCE [LARGE SCALE GENOMIC DNA]</scope>
    <source>
        <strain evidence="3 4">NBC_00319</strain>
    </source>
</reference>
<keyword evidence="1" id="KW-0560">Oxidoreductase</keyword>
<name>A0AAU4K3X9_9NOCA</name>
<dbReference type="KEGG" id="whr:OG579_02475"/>
<evidence type="ECO:0000313" key="3">
    <source>
        <dbReference type="EMBL" id="WUM20717.1"/>
    </source>
</evidence>
<dbReference type="Proteomes" id="UP001432128">
    <property type="component" value="Chromosome"/>
</dbReference>
<dbReference type="PANTHER" id="PTHR35176">
    <property type="entry name" value="HEME OXYGENASE HI_0854-RELATED"/>
    <property type="match status" value="1"/>
</dbReference>
<dbReference type="EMBL" id="CP108021">
    <property type="protein sequence ID" value="WUM20717.1"/>
    <property type="molecule type" value="Genomic_DNA"/>
</dbReference>
<dbReference type="GO" id="GO:0005829">
    <property type="term" value="C:cytosol"/>
    <property type="evidence" value="ECO:0007669"/>
    <property type="project" value="TreeGrafter"/>
</dbReference>
<protein>
    <submittedName>
        <fullName evidence="3">TIGR03618 family F420-dependent PPOX class oxidoreductase</fullName>
    </submittedName>
</protein>